<gene>
    <name evidence="1" type="ORF">O181_059790</name>
</gene>
<keyword evidence="2" id="KW-1185">Reference proteome</keyword>
<comment type="caution">
    <text evidence="1">The sequence shown here is derived from an EMBL/GenBank/DDBJ whole genome shotgun (WGS) entry which is preliminary data.</text>
</comment>
<dbReference type="AlphaFoldDB" id="A0A9Q3HZ13"/>
<protein>
    <recommendedName>
        <fullName evidence="3">Reverse transcriptase Ty1/copia-type domain-containing protein</fullName>
    </recommendedName>
</protein>
<reference evidence="1" key="1">
    <citation type="submission" date="2021-03" db="EMBL/GenBank/DDBJ databases">
        <title>Draft genome sequence of rust myrtle Austropuccinia psidii MF-1, a brazilian biotype.</title>
        <authorList>
            <person name="Quecine M.C."/>
            <person name="Pachon D.M.R."/>
            <person name="Bonatelli M.L."/>
            <person name="Correr F.H."/>
            <person name="Franceschini L.M."/>
            <person name="Leite T.F."/>
            <person name="Margarido G.R.A."/>
            <person name="Almeida C.A."/>
            <person name="Ferrarezi J.A."/>
            <person name="Labate C.A."/>
        </authorList>
    </citation>
    <scope>NUCLEOTIDE SEQUENCE</scope>
    <source>
        <strain evidence="1">MF-1</strain>
    </source>
</reference>
<sequence length="145" mass="16634">MIWLHVEDVIVAKEDKRLLQELHHELGELFRLKWEYSISSIICVEILTMTDRYKLSQKKLIESIVDSTWDGRNSTKMPLPAKCNLVTLSEDIKTVQEKDYIGAVGALSYFMMGTRTDIAYAVNLLARNSAKPGLDHWKCLQHLLG</sequence>
<dbReference type="Proteomes" id="UP000765509">
    <property type="component" value="Unassembled WGS sequence"/>
</dbReference>
<evidence type="ECO:0000313" key="2">
    <source>
        <dbReference type="Proteomes" id="UP000765509"/>
    </source>
</evidence>
<evidence type="ECO:0000313" key="1">
    <source>
        <dbReference type="EMBL" id="MBW0520075.1"/>
    </source>
</evidence>
<dbReference type="OrthoDB" id="2791290at2759"/>
<dbReference type="EMBL" id="AVOT02027820">
    <property type="protein sequence ID" value="MBW0520075.1"/>
    <property type="molecule type" value="Genomic_DNA"/>
</dbReference>
<accession>A0A9Q3HZ13</accession>
<evidence type="ECO:0008006" key="3">
    <source>
        <dbReference type="Google" id="ProtNLM"/>
    </source>
</evidence>
<proteinExistence type="predicted"/>
<organism evidence="1 2">
    <name type="scientific">Austropuccinia psidii MF-1</name>
    <dbReference type="NCBI Taxonomy" id="1389203"/>
    <lineage>
        <taxon>Eukaryota</taxon>
        <taxon>Fungi</taxon>
        <taxon>Dikarya</taxon>
        <taxon>Basidiomycota</taxon>
        <taxon>Pucciniomycotina</taxon>
        <taxon>Pucciniomycetes</taxon>
        <taxon>Pucciniales</taxon>
        <taxon>Sphaerophragmiaceae</taxon>
        <taxon>Austropuccinia</taxon>
    </lineage>
</organism>
<name>A0A9Q3HZ13_9BASI</name>